<name>A0A2V3IQT5_9FLOR</name>
<protein>
    <submittedName>
        <fullName evidence="1">Uncharacterized protein</fullName>
    </submittedName>
</protein>
<dbReference type="Proteomes" id="UP000247409">
    <property type="component" value="Unassembled WGS sequence"/>
</dbReference>
<gene>
    <name evidence="1" type="ORF">BWQ96_05814</name>
</gene>
<evidence type="ECO:0000313" key="2">
    <source>
        <dbReference type="Proteomes" id="UP000247409"/>
    </source>
</evidence>
<evidence type="ECO:0000313" key="1">
    <source>
        <dbReference type="EMBL" id="PXF44444.1"/>
    </source>
</evidence>
<sequence>MAPSLNTLARAKAIDNAMKMVEKEHAPRNVDFAEKYRGPYRNEQEEIDSLPFASPVLVYGESSKTWERPHPFVSKEGENVCVQLPHGRKIFRSHVVKPVTNIRREELLPTDSDSSEMQTTDFADDNEDGFLFATNANPGSFVEARMKKLKNLQYINIFKVVHRSELPDGE</sequence>
<dbReference type="AlphaFoldDB" id="A0A2V3IQT5"/>
<organism evidence="1 2">
    <name type="scientific">Gracilariopsis chorda</name>
    <dbReference type="NCBI Taxonomy" id="448386"/>
    <lineage>
        <taxon>Eukaryota</taxon>
        <taxon>Rhodophyta</taxon>
        <taxon>Florideophyceae</taxon>
        <taxon>Rhodymeniophycidae</taxon>
        <taxon>Gracilariales</taxon>
        <taxon>Gracilariaceae</taxon>
        <taxon>Gracilariopsis</taxon>
    </lineage>
</organism>
<accession>A0A2V3IQT5</accession>
<keyword evidence="2" id="KW-1185">Reference proteome</keyword>
<dbReference type="EMBL" id="NBIV01000091">
    <property type="protein sequence ID" value="PXF44444.1"/>
    <property type="molecule type" value="Genomic_DNA"/>
</dbReference>
<comment type="caution">
    <text evidence="1">The sequence shown here is derived from an EMBL/GenBank/DDBJ whole genome shotgun (WGS) entry which is preliminary data.</text>
</comment>
<proteinExistence type="predicted"/>
<reference evidence="1 2" key="1">
    <citation type="journal article" date="2018" name="Mol. Biol. Evol.">
        <title>Analysis of the draft genome of the red seaweed Gracilariopsis chorda provides insights into genome size evolution in Rhodophyta.</title>
        <authorList>
            <person name="Lee J."/>
            <person name="Yang E.C."/>
            <person name="Graf L."/>
            <person name="Yang J.H."/>
            <person name="Qiu H."/>
            <person name="Zel Zion U."/>
            <person name="Chan C.X."/>
            <person name="Stephens T.G."/>
            <person name="Weber A.P.M."/>
            <person name="Boo G.H."/>
            <person name="Boo S.M."/>
            <person name="Kim K.M."/>
            <person name="Shin Y."/>
            <person name="Jung M."/>
            <person name="Lee S.J."/>
            <person name="Yim H.S."/>
            <person name="Lee J.H."/>
            <person name="Bhattacharya D."/>
            <person name="Yoon H.S."/>
        </authorList>
    </citation>
    <scope>NUCLEOTIDE SEQUENCE [LARGE SCALE GENOMIC DNA]</scope>
    <source>
        <strain evidence="1 2">SKKU-2015</strain>
        <tissue evidence="1">Whole body</tissue>
    </source>
</reference>